<sequence length="377" mass="41726">MNTYSTHPPPDPGTFFHLFDYYRCCFLLSLTLPVFLILIIFYPLLDDYIFELVIRFSVNKKSVKISRKSTKMEGKLFLSIAVMLCFCLGSFADSNTVPASPVQSQSQLCKLDLSEELFSGVKAACREDLDRRRCCPVLSAWFYAAYAHSALRVIPAPAPSAISSIQPSEPLDNQKCADSLQDSLQRRSVYVGRINETCDTVLCFCGIRLHQISSLECPAAFNISAAGEVKPTAAVRDLEHKCRASSYSGCTQCLGALQKLKGGDKNGTQKARNGENGRLSKMLNQDCQLIGLTWLLARNKTAYIPTVSAVLRALMYSGQPLTESKCSPDQENMPLAVDSFQFQNGSPSASSLSIYYSLILSLIIICMINITTFRINY</sequence>
<gene>
    <name evidence="2" type="ORF">CEPIT_LOCUS23522</name>
</gene>
<evidence type="ECO:0008006" key="4">
    <source>
        <dbReference type="Google" id="ProtNLM"/>
    </source>
</evidence>
<keyword evidence="1" id="KW-0472">Membrane</keyword>
<dbReference type="PANTHER" id="PTHR34056">
    <property type="entry name" value="GPI-ANCHORED PROTEIN"/>
    <property type="match status" value="1"/>
</dbReference>
<evidence type="ECO:0000313" key="2">
    <source>
        <dbReference type="EMBL" id="CAH9121208.1"/>
    </source>
</evidence>
<organism evidence="2 3">
    <name type="scientific">Cuscuta epithymum</name>
    <dbReference type="NCBI Taxonomy" id="186058"/>
    <lineage>
        <taxon>Eukaryota</taxon>
        <taxon>Viridiplantae</taxon>
        <taxon>Streptophyta</taxon>
        <taxon>Embryophyta</taxon>
        <taxon>Tracheophyta</taxon>
        <taxon>Spermatophyta</taxon>
        <taxon>Magnoliopsida</taxon>
        <taxon>eudicotyledons</taxon>
        <taxon>Gunneridae</taxon>
        <taxon>Pentapetalae</taxon>
        <taxon>asterids</taxon>
        <taxon>lamiids</taxon>
        <taxon>Solanales</taxon>
        <taxon>Convolvulaceae</taxon>
        <taxon>Cuscuteae</taxon>
        <taxon>Cuscuta</taxon>
        <taxon>Cuscuta subgen. Cuscuta</taxon>
    </lineage>
</organism>
<reference evidence="2" key="1">
    <citation type="submission" date="2022-07" db="EMBL/GenBank/DDBJ databases">
        <authorList>
            <person name="Macas J."/>
            <person name="Novak P."/>
            <person name="Neumann P."/>
        </authorList>
    </citation>
    <scope>NUCLEOTIDE SEQUENCE</scope>
</reference>
<evidence type="ECO:0000256" key="1">
    <source>
        <dbReference type="SAM" id="Phobius"/>
    </source>
</evidence>
<proteinExistence type="predicted"/>
<comment type="caution">
    <text evidence="2">The sequence shown here is derived from an EMBL/GenBank/DDBJ whole genome shotgun (WGS) entry which is preliminary data.</text>
</comment>
<dbReference type="Proteomes" id="UP001152523">
    <property type="component" value="Unassembled WGS sequence"/>
</dbReference>
<dbReference type="PANTHER" id="PTHR34056:SF3">
    <property type="entry name" value="OS07G0557700 PROTEIN"/>
    <property type="match status" value="1"/>
</dbReference>
<keyword evidence="3" id="KW-1185">Reference proteome</keyword>
<keyword evidence="1" id="KW-0812">Transmembrane</keyword>
<feature type="transmembrane region" description="Helical" evidence="1">
    <location>
        <begin position="20"/>
        <end position="45"/>
    </location>
</feature>
<feature type="transmembrane region" description="Helical" evidence="1">
    <location>
        <begin position="354"/>
        <end position="373"/>
    </location>
</feature>
<dbReference type="EMBL" id="CAMAPF010000920">
    <property type="protein sequence ID" value="CAH9121208.1"/>
    <property type="molecule type" value="Genomic_DNA"/>
</dbReference>
<keyword evidence="1" id="KW-1133">Transmembrane helix</keyword>
<dbReference type="InterPro" id="IPR040376">
    <property type="entry name" value="At4g28100-like"/>
</dbReference>
<name>A0AAV0EBR0_9ASTE</name>
<accession>A0AAV0EBR0</accession>
<protein>
    <recommendedName>
        <fullName evidence="4">SPARK domain-containing protein</fullName>
    </recommendedName>
</protein>
<dbReference type="AlphaFoldDB" id="A0AAV0EBR0"/>
<evidence type="ECO:0000313" key="3">
    <source>
        <dbReference type="Proteomes" id="UP001152523"/>
    </source>
</evidence>